<name>A0A8S0WTJ1_CYCAE</name>
<keyword evidence="3" id="KW-1185">Reference proteome</keyword>
<evidence type="ECO:0000256" key="1">
    <source>
        <dbReference type="SAM" id="MobiDB-lite"/>
    </source>
</evidence>
<proteinExistence type="predicted"/>
<sequence>MTEYAYSAQAYQDYMSARDRTAYWVRSYAPDGTEFYSPSVPPSFMDGHMVLRYNDGRPDIPIPRSTRHHDGRSHTHSHSHSGARSRSGTIGESPPISRAVSRRDEGDKPEQIRILPSNGKTIPVQPGHTRSKSLPRKAEVRDTENIPFPSSHTQSPPYYSSHHSSRYPQSASAHQPGFTPGWSPPHNAHMKHAHANIYAPSHYTQQPPVMLHHQPPMGPNGMIYSHSAPPATGYYAPNTYSTPYPTGSHRHSSSTHDVRRGRTRSTGRRNSAAVSRESLHRSEKSGSTYYHGQKPSSTEHSSSTMKSPTSPYAYIKKPFFQRLFSFPKFSSAGPARGPGGRKLHRRHSIGAR</sequence>
<feature type="region of interest" description="Disordered" evidence="1">
    <location>
        <begin position="239"/>
        <end position="308"/>
    </location>
</feature>
<feature type="region of interest" description="Disordered" evidence="1">
    <location>
        <begin position="330"/>
        <end position="352"/>
    </location>
</feature>
<dbReference type="OrthoDB" id="3249663at2759"/>
<dbReference type="AlphaFoldDB" id="A0A8S0WTJ1"/>
<comment type="caution">
    <text evidence="2">The sequence shown here is derived from an EMBL/GenBank/DDBJ whole genome shotgun (WGS) entry which is preliminary data.</text>
</comment>
<organism evidence="2 3">
    <name type="scientific">Cyclocybe aegerita</name>
    <name type="common">Black poplar mushroom</name>
    <name type="synonym">Agrocybe aegerita</name>
    <dbReference type="NCBI Taxonomy" id="1973307"/>
    <lineage>
        <taxon>Eukaryota</taxon>
        <taxon>Fungi</taxon>
        <taxon>Dikarya</taxon>
        <taxon>Basidiomycota</taxon>
        <taxon>Agaricomycotina</taxon>
        <taxon>Agaricomycetes</taxon>
        <taxon>Agaricomycetidae</taxon>
        <taxon>Agaricales</taxon>
        <taxon>Agaricineae</taxon>
        <taxon>Bolbitiaceae</taxon>
        <taxon>Cyclocybe</taxon>
    </lineage>
</organism>
<feature type="compositionally biased region" description="Basic residues" evidence="1">
    <location>
        <begin position="339"/>
        <end position="352"/>
    </location>
</feature>
<feature type="compositionally biased region" description="Low complexity" evidence="1">
    <location>
        <begin position="294"/>
        <end position="308"/>
    </location>
</feature>
<feature type="region of interest" description="Disordered" evidence="1">
    <location>
        <begin position="55"/>
        <end position="189"/>
    </location>
</feature>
<feature type="compositionally biased region" description="Low complexity" evidence="1">
    <location>
        <begin position="149"/>
        <end position="172"/>
    </location>
</feature>
<accession>A0A8S0WTJ1</accession>
<reference evidence="2 3" key="1">
    <citation type="submission" date="2020-01" db="EMBL/GenBank/DDBJ databases">
        <authorList>
            <person name="Gupta K D."/>
        </authorList>
    </citation>
    <scope>NUCLEOTIDE SEQUENCE [LARGE SCALE GENOMIC DNA]</scope>
</reference>
<evidence type="ECO:0000313" key="3">
    <source>
        <dbReference type="Proteomes" id="UP000467700"/>
    </source>
</evidence>
<feature type="compositionally biased region" description="Basic residues" evidence="1">
    <location>
        <begin position="65"/>
        <end position="83"/>
    </location>
</feature>
<protein>
    <submittedName>
        <fullName evidence="2">Uncharacterized protein</fullName>
    </submittedName>
</protein>
<dbReference type="Proteomes" id="UP000467700">
    <property type="component" value="Unassembled WGS sequence"/>
</dbReference>
<gene>
    <name evidence="2" type="ORF">AAE3_LOCUS13266</name>
</gene>
<dbReference type="EMBL" id="CACVBS010000101">
    <property type="protein sequence ID" value="CAA7270957.1"/>
    <property type="molecule type" value="Genomic_DNA"/>
</dbReference>
<evidence type="ECO:0000313" key="2">
    <source>
        <dbReference type="EMBL" id="CAA7270957.1"/>
    </source>
</evidence>
<feature type="compositionally biased region" description="Basic and acidic residues" evidence="1">
    <location>
        <begin position="101"/>
        <end position="111"/>
    </location>
</feature>